<evidence type="ECO:0000313" key="2">
    <source>
        <dbReference type="EMBL" id="KMP08868.1"/>
    </source>
</evidence>
<protein>
    <submittedName>
        <fullName evidence="2">Uncharacterized protein</fullName>
    </submittedName>
</protein>
<evidence type="ECO:0000313" key="3">
    <source>
        <dbReference type="Proteomes" id="UP000054565"/>
    </source>
</evidence>
<dbReference type="OrthoDB" id="4184908at2759"/>
<evidence type="ECO:0000256" key="1">
    <source>
        <dbReference type="SAM" id="MobiDB-lite"/>
    </source>
</evidence>
<gene>
    <name evidence="2" type="ORF">CIRG_08549</name>
</gene>
<reference evidence="3" key="1">
    <citation type="journal article" date="2010" name="Genome Res.">
        <title>Population genomic sequencing of Coccidioides fungi reveals recent hybridization and transposon control.</title>
        <authorList>
            <person name="Neafsey D.E."/>
            <person name="Barker B.M."/>
            <person name="Sharpton T.J."/>
            <person name="Stajich J.E."/>
            <person name="Park D.J."/>
            <person name="Whiston E."/>
            <person name="Hung C.-Y."/>
            <person name="McMahan C."/>
            <person name="White J."/>
            <person name="Sykes S."/>
            <person name="Heiman D."/>
            <person name="Young S."/>
            <person name="Zeng Q."/>
            <person name="Abouelleil A."/>
            <person name="Aftuck L."/>
            <person name="Bessette D."/>
            <person name="Brown A."/>
            <person name="FitzGerald M."/>
            <person name="Lui A."/>
            <person name="Macdonald J.P."/>
            <person name="Priest M."/>
            <person name="Orbach M.J."/>
            <person name="Galgiani J.N."/>
            <person name="Kirkland T.N."/>
            <person name="Cole G.T."/>
            <person name="Birren B.W."/>
            <person name="Henn M.R."/>
            <person name="Taylor J.W."/>
            <person name="Rounsley S.D."/>
        </authorList>
    </citation>
    <scope>NUCLEOTIDE SEQUENCE [LARGE SCALE GENOMIC DNA]</scope>
    <source>
        <strain evidence="3">RMSCC 2394</strain>
    </source>
</reference>
<dbReference type="Proteomes" id="UP000054565">
    <property type="component" value="Unassembled WGS sequence"/>
</dbReference>
<accession>A0A0J6YPG4</accession>
<dbReference type="EMBL" id="DS028098">
    <property type="protein sequence ID" value="KMP08868.1"/>
    <property type="molecule type" value="Genomic_DNA"/>
</dbReference>
<feature type="region of interest" description="Disordered" evidence="1">
    <location>
        <begin position="292"/>
        <end position="374"/>
    </location>
</feature>
<feature type="compositionally biased region" description="Polar residues" evidence="1">
    <location>
        <begin position="354"/>
        <end position="365"/>
    </location>
</feature>
<sequence length="374" mass="42310">MARARYDNNGRPIFELPYIPLPEKIPEGLTPDLVTRFRYGLRRYLLLEHLWTVQLGTIYVRNHRNIVHAHAFWSEHGPRTWEGKQYGLTETWITNAMLKAKYELIGLVRTSRLRTLINARLNERSETTPPQISGKAQEPISPRNCGGKSDSTSKEEDVESYSSGQNLMELRASRRGYWSRPSFPASSLGRNSLKESSPAISELVSSISTDHSQVLNPFTRAEGHNNVVPNRLGEQLQKMKDADPGWERREMERRKQLQVFKRKQNPMFGKGPSDTRDIIVNISGMAGRVRFKGQRRATDNQPAATLRRSQRIKAQDTSLSRRFHQPGEHGDGLAPTAGSPGLKRKEGRMFGPENTGQGRSLSPNGEGNDAEMEL</sequence>
<name>A0A0J6YPG4_COCIT</name>
<feature type="region of interest" description="Disordered" evidence="1">
    <location>
        <begin position="122"/>
        <end position="165"/>
    </location>
</feature>
<dbReference type="AlphaFoldDB" id="A0A0J6YPG4"/>
<organism evidence="2 3">
    <name type="scientific">Coccidioides immitis RMSCC 2394</name>
    <dbReference type="NCBI Taxonomy" id="404692"/>
    <lineage>
        <taxon>Eukaryota</taxon>
        <taxon>Fungi</taxon>
        <taxon>Dikarya</taxon>
        <taxon>Ascomycota</taxon>
        <taxon>Pezizomycotina</taxon>
        <taxon>Eurotiomycetes</taxon>
        <taxon>Eurotiomycetidae</taxon>
        <taxon>Onygenales</taxon>
        <taxon>Onygenaceae</taxon>
        <taxon>Coccidioides</taxon>
    </lineage>
</organism>
<proteinExistence type="predicted"/>